<organism evidence="2 3">
    <name type="scientific">Lentibacillus salinarum</name>
    <dbReference type="NCBI Taxonomy" id="446820"/>
    <lineage>
        <taxon>Bacteria</taxon>
        <taxon>Bacillati</taxon>
        <taxon>Bacillota</taxon>
        <taxon>Bacilli</taxon>
        <taxon>Bacillales</taxon>
        <taxon>Bacillaceae</taxon>
        <taxon>Lentibacillus</taxon>
    </lineage>
</organism>
<accession>A0ABW3ZUI4</accession>
<dbReference type="Proteomes" id="UP001597178">
    <property type="component" value="Unassembled WGS sequence"/>
</dbReference>
<dbReference type="Gene3D" id="1.10.10.2910">
    <property type="match status" value="1"/>
</dbReference>
<protein>
    <submittedName>
        <fullName evidence="2">ImmA/IrrE family metallo-endopeptidase</fullName>
    </submittedName>
</protein>
<keyword evidence="3" id="KW-1185">Reference proteome</keyword>
<dbReference type="Pfam" id="PF06114">
    <property type="entry name" value="Peptidase_M78"/>
    <property type="match status" value="1"/>
</dbReference>
<evidence type="ECO:0000313" key="2">
    <source>
        <dbReference type="EMBL" id="MFD1361919.1"/>
    </source>
</evidence>
<feature type="domain" description="IrrE N-terminal-like" evidence="1">
    <location>
        <begin position="52"/>
        <end position="178"/>
    </location>
</feature>
<reference evidence="3" key="1">
    <citation type="journal article" date="2019" name="Int. J. Syst. Evol. Microbiol.">
        <title>The Global Catalogue of Microorganisms (GCM) 10K type strain sequencing project: providing services to taxonomists for standard genome sequencing and annotation.</title>
        <authorList>
            <consortium name="The Broad Institute Genomics Platform"/>
            <consortium name="The Broad Institute Genome Sequencing Center for Infectious Disease"/>
            <person name="Wu L."/>
            <person name="Ma J."/>
        </authorList>
    </citation>
    <scope>NUCLEOTIDE SEQUENCE [LARGE SCALE GENOMIC DNA]</scope>
    <source>
        <strain evidence="3">CCUG 54822</strain>
    </source>
</reference>
<dbReference type="EMBL" id="JBHTNH010000020">
    <property type="protein sequence ID" value="MFD1361919.1"/>
    <property type="molecule type" value="Genomic_DNA"/>
</dbReference>
<proteinExistence type="predicted"/>
<dbReference type="InterPro" id="IPR010359">
    <property type="entry name" value="IrrE_HExxH"/>
</dbReference>
<name>A0ABW3ZUI4_9BACI</name>
<evidence type="ECO:0000259" key="1">
    <source>
        <dbReference type="Pfam" id="PF06114"/>
    </source>
</evidence>
<gene>
    <name evidence="2" type="ORF">ACFQ4A_09660</name>
</gene>
<sequence length="266" mass="31358">MINKDNFERVVTFNQTYISNIKSKIELLKSSGDPLISSKPLEYIKTYLFENAHVLEFPIKNSDYGGLVFYHNKNFYIQINSAQPKIYENFMWAHEFYHFYFDKEKVKKQDENFVLVDRIFDEKERLPNLFAGEFLINDFILERKFNAFKKENPTGLIDIVINLIPVFEVPYKAIVIKLAQNQLIDIHEAKAIIDYDYKNNLPDDIDRTLFSASYKIKIDHYNTLLSEASKNLNDDDYQSIVEKYNALYKLVLDWREELGGGIKNEG</sequence>
<evidence type="ECO:0000313" key="3">
    <source>
        <dbReference type="Proteomes" id="UP001597178"/>
    </source>
</evidence>
<comment type="caution">
    <text evidence="2">The sequence shown here is derived from an EMBL/GenBank/DDBJ whole genome shotgun (WGS) entry which is preliminary data.</text>
</comment>
<dbReference type="RefSeq" id="WP_382399949.1">
    <property type="nucleotide sequence ID" value="NZ_JBHTNH010000020.1"/>
</dbReference>